<evidence type="ECO:0000259" key="6">
    <source>
        <dbReference type="Pfam" id="PF03501"/>
    </source>
</evidence>
<comment type="caution">
    <text evidence="7">The sequence shown here is derived from an EMBL/GenBank/DDBJ whole genome shotgun (WGS) entry which is preliminary data.</text>
</comment>
<dbReference type="InterPro" id="IPR036388">
    <property type="entry name" value="WH-like_DNA-bd_sf"/>
</dbReference>
<evidence type="ECO:0000256" key="5">
    <source>
        <dbReference type="ARBA" id="ARBA00023274"/>
    </source>
</evidence>
<dbReference type="PANTHER" id="PTHR12146">
    <property type="entry name" value="40S RIBOSOMAL PROTEIN S10"/>
    <property type="match status" value="1"/>
</dbReference>
<dbReference type="Proteomes" id="UP000784294">
    <property type="component" value="Unassembled WGS sequence"/>
</dbReference>
<keyword evidence="3" id="KW-0963">Cytoplasm</keyword>
<dbReference type="GO" id="GO:0003723">
    <property type="term" value="F:RNA binding"/>
    <property type="evidence" value="ECO:0007669"/>
    <property type="project" value="TreeGrafter"/>
</dbReference>
<dbReference type="InterPro" id="IPR037447">
    <property type="entry name" value="Ribosomal_eS10"/>
</dbReference>
<evidence type="ECO:0000256" key="1">
    <source>
        <dbReference type="ARBA" id="ARBA00004496"/>
    </source>
</evidence>
<dbReference type="Pfam" id="PF03501">
    <property type="entry name" value="S10_plectin"/>
    <property type="match status" value="1"/>
</dbReference>
<reference evidence="7" key="1">
    <citation type="submission" date="2018-11" db="EMBL/GenBank/DDBJ databases">
        <authorList>
            <consortium name="Pathogen Informatics"/>
        </authorList>
    </citation>
    <scope>NUCLEOTIDE SEQUENCE</scope>
</reference>
<dbReference type="GO" id="GO:0003735">
    <property type="term" value="F:structural constituent of ribosome"/>
    <property type="evidence" value="ECO:0007669"/>
    <property type="project" value="TreeGrafter"/>
</dbReference>
<name>A0A448XFD1_9PLAT</name>
<dbReference type="EMBL" id="CAAALY010249589">
    <property type="protein sequence ID" value="VEL35333.1"/>
    <property type="molecule type" value="Genomic_DNA"/>
</dbReference>
<protein>
    <recommendedName>
        <fullName evidence="6">Plectin/eS10 N-terminal domain-containing protein</fullName>
    </recommendedName>
</protein>
<dbReference type="InterPro" id="IPR005326">
    <property type="entry name" value="Plectin_eS10_N"/>
</dbReference>
<keyword evidence="8" id="KW-1185">Reference proteome</keyword>
<evidence type="ECO:0000313" key="7">
    <source>
        <dbReference type="EMBL" id="VEL35333.1"/>
    </source>
</evidence>
<comment type="subcellular location">
    <subcellularLocation>
        <location evidence="1">Cytoplasm</location>
    </subcellularLocation>
</comment>
<dbReference type="Gene3D" id="1.10.10.10">
    <property type="entry name" value="Winged helix-like DNA-binding domain superfamily/Winged helix DNA-binding domain"/>
    <property type="match status" value="1"/>
</dbReference>
<evidence type="ECO:0000256" key="3">
    <source>
        <dbReference type="ARBA" id="ARBA00022490"/>
    </source>
</evidence>
<proteinExistence type="inferred from homology"/>
<gene>
    <name evidence="7" type="ORF">PXEA_LOCUS28773</name>
</gene>
<dbReference type="GO" id="GO:0022627">
    <property type="term" value="C:cytosolic small ribosomal subunit"/>
    <property type="evidence" value="ECO:0007669"/>
    <property type="project" value="TreeGrafter"/>
</dbReference>
<comment type="similarity">
    <text evidence="2">Belongs to the eukaryotic ribosomal protein eS10 family.</text>
</comment>
<dbReference type="PANTHER" id="PTHR12146:SF0">
    <property type="entry name" value="RIBOSOMAL PROTEIN S10"/>
    <property type="match status" value="1"/>
</dbReference>
<accession>A0A448XFD1</accession>
<keyword evidence="4" id="KW-0689">Ribosomal protein</keyword>
<organism evidence="7 8">
    <name type="scientific">Protopolystoma xenopodis</name>
    <dbReference type="NCBI Taxonomy" id="117903"/>
    <lineage>
        <taxon>Eukaryota</taxon>
        <taxon>Metazoa</taxon>
        <taxon>Spiralia</taxon>
        <taxon>Lophotrochozoa</taxon>
        <taxon>Platyhelminthes</taxon>
        <taxon>Monogenea</taxon>
        <taxon>Polyopisthocotylea</taxon>
        <taxon>Polystomatidea</taxon>
        <taxon>Polystomatidae</taxon>
        <taxon>Protopolystoma</taxon>
    </lineage>
</organism>
<dbReference type="AlphaFoldDB" id="A0A448XFD1"/>
<keyword evidence="5" id="KW-0687">Ribonucleoprotein</keyword>
<evidence type="ECO:0000313" key="8">
    <source>
        <dbReference type="Proteomes" id="UP000784294"/>
    </source>
</evidence>
<feature type="domain" description="Plectin/eS10 N-terminal" evidence="6">
    <location>
        <begin position="4"/>
        <end position="56"/>
    </location>
</feature>
<evidence type="ECO:0000256" key="2">
    <source>
        <dbReference type="ARBA" id="ARBA00007278"/>
    </source>
</evidence>
<sequence>MLLPIATRNAIYEHLFQEGVMTACKDVRPLSKHPRLDIRNLYVVKTLKSLHSRGFVLHLPSDIIPATLKPAIKDIRQMPPGIEPPQPRGQDGLFISSLQLCFIRCASGRLVNRPEPASPGGCT</sequence>
<evidence type="ECO:0000256" key="4">
    <source>
        <dbReference type="ARBA" id="ARBA00022980"/>
    </source>
</evidence>
<dbReference type="OrthoDB" id="5211809at2759"/>